<dbReference type="InterPro" id="IPR019554">
    <property type="entry name" value="Soluble_ligand-bd"/>
</dbReference>
<dbReference type="AlphaFoldDB" id="A0A1M6PU42"/>
<accession>A0A1M6PU42</accession>
<dbReference type="InterPro" id="IPR003715">
    <property type="entry name" value="Poly_export_N"/>
</dbReference>
<proteinExistence type="predicted"/>
<dbReference type="Pfam" id="PF02563">
    <property type="entry name" value="Poly_export"/>
    <property type="match status" value="1"/>
</dbReference>
<sequence>MQNFLMIRIFLLLLVLLFSGIPAPLFSQIKTGDTLHISIKGVPAEDKGQIDGKYQVGESGKIKLPITGSMISVRGLSNEQVCRKIENSYKAEQIYQEPVIEVINMVKDDPQVQSLTVGGQVRRPGAVVWKKGLTLQQALQLAGDKTQFGSKYVYVTRKGKMSKYNTKILEHQNVLVEPNDTITVKHKGPFEVN</sequence>
<feature type="domain" description="Polysaccharide export protein N-terminal" evidence="2">
    <location>
        <begin position="28"/>
        <end position="102"/>
    </location>
</feature>
<dbReference type="EMBL" id="FQYR01000005">
    <property type="protein sequence ID" value="SHK11473.1"/>
    <property type="molecule type" value="Genomic_DNA"/>
</dbReference>
<dbReference type="Gene3D" id="3.30.1950.10">
    <property type="entry name" value="wza like domain"/>
    <property type="match status" value="1"/>
</dbReference>
<gene>
    <name evidence="4" type="ORF">SAMN02745181_3299</name>
</gene>
<dbReference type="STRING" id="1123071.SAMN02745181_3299"/>
<reference evidence="4 5" key="1">
    <citation type="submission" date="2016-11" db="EMBL/GenBank/DDBJ databases">
        <authorList>
            <person name="Jaros S."/>
            <person name="Januszkiewicz K."/>
            <person name="Wedrychowicz H."/>
        </authorList>
    </citation>
    <scope>NUCLEOTIDE SEQUENCE [LARGE SCALE GENOMIC DNA]</scope>
    <source>
        <strain evidence="4 5">DSM 18772</strain>
    </source>
</reference>
<evidence type="ECO:0000313" key="5">
    <source>
        <dbReference type="Proteomes" id="UP000184510"/>
    </source>
</evidence>
<keyword evidence="1" id="KW-0732">Signal</keyword>
<evidence type="ECO:0000259" key="3">
    <source>
        <dbReference type="Pfam" id="PF10531"/>
    </source>
</evidence>
<keyword evidence="5" id="KW-1185">Reference proteome</keyword>
<dbReference type="Proteomes" id="UP000184510">
    <property type="component" value="Unassembled WGS sequence"/>
</dbReference>
<dbReference type="PANTHER" id="PTHR33619:SF3">
    <property type="entry name" value="POLYSACCHARIDE EXPORT PROTEIN GFCE-RELATED"/>
    <property type="match status" value="1"/>
</dbReference>
<dbReference type="InterPro" id="IPR049712">
    <property type="entry name" value="Poly_export"/>
</dbReference>
<dbReference type="InParanoid" id="A0A1M6PU42"/>
<evidence type="ECO:0000256" key="1">
    <source>
        <dbReference type="ARBA" id="ARBA00022729"/>
    </source>
</evidence>
<protein>
    <submittedName>
        <fullName evidence="4">Protein involved in polysaccharide export, contains SLBB domain of the beta-grasp fold</fullName>
    </submittedName>
</protein>
<name>A0A1M6PU42_9BACT</name>
<dbReference type="Gene3D" id="3.10.560.10">
    <property type="entry name" value="Outer membrane lipoprotein wza domain like"/>
    <property type="match status" value="1"/>
</dbReference>
<dbReference type="GO" id="GO:0015159">
    <property type="term" value="F:polysaccharide transmembrane transporter activity"/>
    <property type="evidence" value="ECO:0007669"/>
    <property type="project" value="InterPro"/>
</dbReference>
<dbReference type="PANTHER" id="PTHR33619">
    <property type="entry name" value="POLYSACCHARIDE EXPORT PROTEIN GFCE-RELATED"/>
    <property type="match status" value="1"/>
</dbReference>
<dbReference type="Pfam" id="PF10531">
    <property type="entry name" value="SLBB"/>
    <property type="match status" value="1"/>
</dbReference>
<feature type="domain" description="Soluble ligand binding" evidence="3">
    <location>
        <begin position="116"/>
        <end position="161"/>
    </location>
</feature>
<evidence type="ECO:0000313" key="4">
    <source>
        <dbReference type="EMBL" id="SHK11473.1"/>
    </source>
</evidence>
<evidence type="ECO:0000259" key="2">
    <source>
        <dbReference type="Pfam" id="PF02563"/>
    </source>
</evidence>
<organism evidence="4 5">
    <name type="scientific">Rubritalea squalenifaciens DSM 18772</name>
    <dbReference type="NCBI Taxonomy" id="1123071"/>
    <lineage>
        <taxon>Bacteria</taxon>
        <taxon>Pseudomonadati</taxon>
        <taxon>Verrucomicrobiota</taxon>
        <taxon>Verrucomicrobiia</taxon>
        <taxon>Verrucomicrobiales</taxon>
        <taxon>Rubritaleaceae</taxon>
        <taxon>Rubritalea</taxon>
    </lineage>
</organism>